<dbReference type="SUPFAM" id="SSF46565">
    <property type="entry name" value="Chaperone J-domain"/>
    <property type="match status" value="1"/>
</dbReference>
<proteinExistence type="predicted"/>
<gene>
    <name evidence="2" type="ORF">BN2475_540053</name>
</gene>
<keyword evidence="3" id="KW-1185">Reference proteome</keyword>
<feature type="domain" description="J" evidence="1">
    <location>
        <begin position="21"/>
        <end position="81"/>
    </location>
</feature>
<organism evidence="2 3">
    <name type="scientific">Paraburkholderia ribeironis</name>
    <dbReference type="NCBI Taxonomy" id="1247936"/>
    <lineage>
        <taxon>Bacteria</taxon>
        <taxon>Pseudomonadati</taxon>
        <taxon>Pseudomonadota</taxon>
        <taxon>Betaproteobacteria</taxon>
        <taxon>Burkholderiales</taxon>
        <taxon>Burkholderiaceae</taxon>
        <taxon>Paraburkholderia</taxon>
    </lineage>
</organism>
<dbReference type="Pfam" id="PF00226">
    <property type="entry name" value="DnaJ"/>
    <property type="match status" value="1"/>
</dbReference>
<dbReference type="CDD" id="cd06257">
    <property type="entry name" value="DnaJ"/>
    <property type="match status" value="1"/>
</dbReference>
<dbReference type="RefSeq" id="WP_094781903.1">
    <property type="nucleotide sequence ID" value="NZ_CYGX02000054.1"/>
</dbReference>
<dbReference type="InterPro" id="IPR036869">
    <property type="entry name" value="J_dom_sf"/>
</dbReference>
<dbReference type="PROSITE" id="PS50076">
    <property type="entry name" value="DNAJ_2"/>
    <property type="match status" value="1"/>
</dbReference>
<evidence type="ECO:0000313" key="2">
    <source>
        <dbReference type="EMBL" id="SIT45324.1"/>
    </source>
</evidence>
<accession>A0A1N7SDB6</accession>
<dbReference type="OrthoDB" id="9782583at2"/>
<dbReference type="InterPro" id="IPR001623">
    <property type="entry name" value="DnaJ_domain"/>
</dbReference>
<dbReference type="SMART" id="SM00271">
    <property type="entry name" value="DnaJ"/>
    <property type="match status" value="1"/>
</dbReference>
<dbReference type="STRING" id="1247936.BN2475_540053"/>
<sequence length="81" mass="9480">MEWKNLELGYKNRLDTLRKKSPYELLGITPDSSLDDAKRAFRTLVRLHHPDQSDPFMRTHGEEVTKLLNLAMRAIEAEKSR</sequence>
<evidence type="ECO:0000313" key="3">
    <source>
        <dbReference type="Proteomes" id="UP000187012"/>
    </source>
</evidence>
<dbReference type="EMBL" id="CYGX02000054">
    <property type="protein sequence ID" value="SIT45324.1"/>
    <property type="molecule type" value="Genomic_DNA"/>
</dbReference>
<dbReference type="Gene3D" id="1.10.287.110">
    <property type="entry name" value="DnaJ domain"/>
    <property type="match status" value="1"/>
</dbReference>
<name>A0A1N7SDB6_9BURK</name>
<protein>
    <recommendedName>
        <fullName evidence="1">J domain-containing protein</fullName>
    </recommendedName>
</protein>
<dbReference type="Proteomes" id="UP000187012">
    <property type="component" value="Unassembled WGS sequence"/>
</dbReference>
<reference evidence="2 3" key="1">
    <citation type="submission" date="2016-12" db="EMBL/GenBank/DDBJ databases">
        <authorList>
            <person name="Song W.-J."/>
            <person name="Kurnit D.M."/>
        </authorList>
    </citation>
    <scope>NUCLEOTIDE SEQUENCE [LARGE SCALE GENOMIC DNA]</scope>
    <source>
        <strain evidence="2 3">STM7296</strain>
    </source>
</reference>
<dbReference type="AlphaFoldDB" id="A0A1N7SDB6"/>
<evidence type="ECO:0000259" key="1">
    <source>
        <dbReference type="PROSITE" id="PS50076"/>
    </source>
</evidence>